<accession>A0A507CZ93</accession>
<dbReference type="VEuPathDB" id="FungiDB:SeMB42_g01746"/>
<protein>
    <recommendedName>
        <fullName evidence="6">Alginate lyase domain-containing protein</fullName>
    </recommendedName>
</protein>
<comment type="caution">
    <text evidence="2">The sequence shown here is derived from an EMBL/GenBank/DDBJ whole genome shotgun (WGS) entry which is preliminary data.</text>
</comment>
<feature type="signal peptide" evidence="1">
    <location>
        <begin position="1"/>
        <end position="22"/>
    </location>
</feature>
<evidence type="ECO:0000313" key="4">
    <source>
        <dbReference type="Proteomes" id="UP000317494"/>
    </source>
</evidence>
<dbReference type="Proteomes" id="UP000317494">
    <property type="component" value="Unassembled WGS sequence"/>
</dbReference>
<evidence type="ECO:0008006" key="6">
    <source>
        <dbReference type="Google" id="ProtNLM"/>
    </source>
</evidence>
<reference evidence="4 5" key="1">
    <citation type="journal article" date="2019" name="Sci. Rep.">
        <title>Comparative genomics of chytrid fungi reveal insights into the obligate biotrophic and pathogenic lifestyle of Synchytrium endobioticum.</title>
        <authorList>
            <person name="van de Vossenberg B.T.L.H."/>
            <person name="Warris S."/>
            <person name="Nguyen H.D.T."/>
            <person name="van Gent-Pelzer M.P.E."/>
            <person name="Joly D.L."/>
            <person name="van de Geest H.C."/>
            <person name="Bonants P.J.M."/>
            <person name="Smith D.S."/>
            <person name="Levesque C.A."/>
            <person name="van der Lee T.A.J."/>
        </authorList>
    </citation>
    <scope>NUCLEOTIDE SEQUENCE [LARGE SCALE GENOMIC DNA]</scope>
    <source>
        <strain evidence="2 5">LEV6574</strain>
        <strain evidence="3 4">MB42</strain>
    </source>
</reference>
<name>A0A507CZ93_9FUNG</name>
<sequence length="423" mass="48289">MVMPRIPIGILLVLILCHHVIAVSDFELEQYTQRLEDAQRIYAERTYQTIQYRKMYSPARALAISDDVTIEAMENRLLTGTPYSSEQLDVQPDYWMSESYMKFALQYHLVVLAAIHNIVCELTNILLAHDLAYPHQPLGLMTRHWLYSRLSEIVFKSMDAHLHYLSQYEMALGGTAYGLQESAISEHWQYAIASLKRYLLSEEQKLHSKLAHDGIVRIEDYVQPSYQLETFAAIPSAALGIDHLVLVTEYHRIKLGEAAAHAATFASVLRYWDISGLPIPNSRWNHIQWQYGSILQSMSYHEGMMFQCFQAMKKLARIEVGRIYDGTLHRHDRGGCSAGTPFSFGHDDIMRTHDGVDAGVTGENRHSLHTHDYSRSAGTRVMEYGGHITPATQRLHAPGHDVRGKSQSSSCIPPFFNWRIQEK</sequence>
<keyword evidence="4" id="KW-1185">Reference proteome</keyword>
<evidence type="ECO:0000313" key="5">
    <source>
        <dbReference type="Proteomes" id="UP000320475"/>
    </source>
</evidence>
<keyword evidence="1" id="KW-0732">Signal</keyword>
<proteinExistence type="predicted"/>
<dbReference type="Proteomes" id="UP000320475">
    <property type="component" value="Unassembled WGS sequence"/>
</dbReference>
<evidence type="ECO:0000256" key="1">
    <source>
        <dbReference type="SAM" id="SignalP"/>
    </source>
</evidence>
<dbReference type="AlphaFoldDB" id="A0A507CZ93"/>
<evidence type="ECO:0000313" key="2">
    <source>
        <dbReference type="EMBL" id="TPX44529.1"/>
    </source>
</evidence>
<evidence type="ECO:0000313" key="3">
    <source>
        <dbReference type="EMBL" id="TPX51965.1"/>
    </source>
</evidence>
<dbReference type="EMBL" id="QEAM01000178">
    <property type="protein sequence ID" value="TPX44529.1"/>
    <property type="molecule type" value="Genomic_DNA"/>
</dbReference>
<gene>
    <name evidence="2" type="ORF">SeLEV6574_g04437</name>
    <name evidence="3" type="ORF">SeMB42_g01746</name>
</gene>
<organism evidence="2 5">
    <name type="scientific">Synchytrium endobioticum</name>
    <dbReference type="NCBI Taxonomy" id="286115"/>
    <lineage>
        <taxon>Eukaryota</taxon>
        <taxon>Fungi</taxon>
        <taxon>Fungi incertae sedis</taxon>
        <taxon>Chytridiomycota</taxon>
        <taxon>Chytridiomycota incertae sedis</taxon>
        <taxon>Chytridiomycetes</taxon>
        <taxon>Synchytriales</taxon>
        <taxon>Synchytriaceae</taxon>
        <taxon>Synchytrium</taxon>
    </lineage>
</organism>
<dbReference type="EMBL" id="QEAN01000047">
    <property type="protein sequence ID" value="TPX51965.1"/>
    <property type="molecule type" value="Genomic_DNA"/>
</dbReference>
<feature type="chain" id="PRO_5036131009" description="Alginate lyase domain-containing protein" evidence="1">
    <location>
        <begin position="23"/>
        <end position="423"/>
    </location>
</feature>